<dbReference type="STRING" id="400668.Mmwyl1_0077"/>
<dbReference type="AlphaFoldDB" id="A6VRE0"/>
<reference evidence="1" key="1">
    <citation type="submission" date="2007-06" db="EMBL/GenBank/DDBJ databases">
        <title>Complete sequence of Marinomonas sp. MWYL1.</title>
        <authorList>
            <consortium name="US DOE Joint Genome Institute"/>
            <person name="Copeland A."/>
            <person name="Lucas S."/>
            <person name="Lapidus A."/>
            <person name="Barry K."/>
            <person name="Glavina del Rio T."/>
            <person name="Dalin E."/>
            <person name="Tice H."/>
            <person name="Pitluck S."/>
            <person name="Kiss H."/>
            <person name="Brettin T."/>
            <person name="Bruce D."/>
            <person name="Detter J.C."/>
            <person name="Han C."/>
            <person name="Schmutz J."/>
            <person name="Larimer F."/>
            <person name="Land M."/>
            <person name="Hauser L."/>
            <person name="Kyrpides N."/>
            <person name="Kim E."/>
            <person name="Johnston A.W.B."/>
            <person name="Todd J.D."/>
            <person name="Rogers R."/>
            <person name="Wexler M."/>
            <person name="Bond P.L."/>
            <person name="Li Y."/>
            <person name="Richardson P."/>
        </authorList>
    </citation>
    <scope>NUCLEOTIDE SEQUENCE [LARGE SCALE GENOMIC DNA]</scope>
    <source>
        <strain evidence="1">MWYL1</strain>
    </source>
</reference>
<dbReference type="eggNOG" id="COG0247">
    <property type="taxonomic scope" value="Bacteria"/>
</dbReference>
<accession>A6VRE0</accession>
<dbReference type="HOGENOM" id="CLU_2585552_0_0_6"/>
<sequence length="80" mass="8373">MADEVVIPPDITCCGFAGDKGFSTPELNASALKTLAKAVEGCEAGYSNSRTCEIGLSEHSGIEYQSIVYLVDQLSESSPA</sequence>
<protein>
    <submittedName>
        <fullName evidence="1">FAD linked oxidase-like protein</fullName>
    </submittedName>
</protein>
<organism evidence="1">
    <name type="scientific">Marinomonas sp. (strain MWYL1)</name>
    <dbReference type="NCBI Taxonomy" id="400668"/>
    <lineage>
        <taxon>Bacteria</taxon>
        <taxon>Pseudomonadati</taxon>
        <taxon>Pseudomonadota</taxon>
        <taxon>Gammaproteobacteria</taxon>
        <taxon>Oceanospirillales</taxon>
        <taxon>Oceanospirillaceae</taxon>
        <taxon>Marinomonas</taxon>
    </lineage>
</organism>
<gene>
    <name evidence="1" type="ordered locus">Mmwyl1_0077</name>
</gene>
<proteinExistence type="predicted"/>
<name>A6VRE0_MARMS</name>
<dbReference type="EMBL" id="CP000749">
    <property type="protein sequence ID" value="ABR69019.1"/>
    <property type="molecule type" value="Genomic_DNA"/>
</dbReference>
<dbReference type="KEGG" id="mmw:Mmwyl1_0077"/>
<evidence type="ECO:0000313" key="1">
    <source>
        <dbReference type="EMBL" id="ABR69019.1"/>
    </source>
</evidence>